<protein>
    <submittedName>
        <fullName evidence="7">MFS transporter</fullName>
    </submittedName>
</protein>
<feature type="transmembrane region" description="Helical" evidence="5">
    <location>
        <begin position="121"/>
        <end position="143"/>
    </location>
</feature>
<evidence type="ECO:0000256" key="5">
    <source>
        <dbReference type="SAM" id="Phobius"/>
    </source>
</evidence>
<keyword evidence="4 5" id="KW-0472">Membrane</keyword>
<dbReference type="InterPro" id="IPR011701">
    <property type="entry name" value="MFS"/>
</dbReference>
<dbReference type="EMBL" id="BMHK01000035">
    <property type="protein sequence ID" value="GGC12992.1"/>
    <property type="molecule type" value="Genomic_DNA"/>
</dbReference>
<feature type="transmembrane region" description="Helical" evidence="5">
    <location>
        <begin position="155"/>
        <end position="178"/>
    </location>
</feature>
<comment type="subcellular location">
    <subcellularLocation>
        <location evidence="1">Membrane</location>
        <topology evidence="1">Multi-pass membrane protein</topology>
    </subcellularLocation>
</comment>
<feature type="domain" description="Major facilitator superfamily (MFS) profile" evidence="6">
    <location>
        <begin position="31"/>
        <end position="443"/>
    </location>
</feature>
<sequence>MTGATDSSVLDDDLITRLLDRAALTAYHWRIFLLCGLVAVMDGFDSVIIGITAPAIARDLDIEINSFGPIFAAAQVGFMAGAFLSGPAADRWGRKLVLGLSALVFALATLSTVAADSYQTLLLVRLVTGIGLGGAATNFVALCSDFAPARLRATILAVLWAMIPGGNVVGGLASAAMLPSHGWQLLYVIGGAVPAVAAGAILLFVPESPKFLVRNPARLVQAHVVLKRLRTNPPEALVPPVREEGASHSAPVAALFRGENARVTGWIWLCAFMCWLMLLTVLSWMAPLMQQLGLPIARASLAVASNSAGAIVGALVLGPLMDRYDRYLICASSILVGAVATAITGMVAVSFAALAGIAFVLGFTVGGASAGVMAIIATSYPTAIRATGLGWAIGIARIGSAVGPVAAGVLLQWGASAAEIFALLALPCAVAAFALLRLRAATQQRQAPAPQLG</sequence>
<evidence type="ECO:0000259" key="6">
    <source>
        <dbReference type="PROSITE" id="PS50850"/>
    </source>
</evidence>
<feature type="transmembrane region" description="Helical" evidence="5">
    <location>
        <begin position="184"/>
        <end position="205"/>
    </location>
</feature>
<dbReference type="InterPro" id="IPR005829">
    <property type="entry name" value="Sugar_transporter_CS"/>
</dbReference>
<dbReference type="Proteomes" id="UP000608154">
    <property type="component" value="Unassembled WGS sequence"/>
</dbReference>
<dbReference type="GO" id="GO:0005886">
    <property type="term" value="C:plasma membrane"/>
    <property type="evidence" value="ECO:0007669"/>
    <property type="project" value="TreeGrafter"/>
</dbReference>
<dbReference type="PROSITE" id="PS50850">
    <property type="entry name" value="MFS"/>
    <property type="match status" value="1"/>
</dbReference>
<evidence type="ECO:0000313" key="7">
    <source>
        <dbReference type="EMBL" id="GGC12992.1"/>
    </source>
</evidence>
<keyword evidence="3 5" id="KW-1133">Transmembrane helix</keyword>
<gene>
    <name evidence="7" type="ORF">GCM10011494_34840</name>
</gene>
<feature type="transmembrane region" description="Helical" evidence="5">
    <location>
        <begin position="327"/>
        <end position="348"/>
    </location>
</feature>
<dbReference type="PANTHER" id="PTHR23508:SF10">
    <property type="entry name" value="CARBOXYLIC ACID TRANSPORTER PROTEIN HOMOLOG"/>
    <property type="match status" value="1"/>
</dbReference>
<dbReference type="GO" id="GO:0046943">
    <property type="term" value="F:carboxylic acid transmembrane transporter activity"/>
    <property type="evidence" value="ECO:0007669"/>
    <property type="project" value="TreeGrafter"/>
</dbReference>
<keyword evidence="8" id="KW-1185">Reference proteome</keyword>
<dbReference type="RefSeq" id="WP_188772840.1">
    <property type="nucleotide sequence ID" value="NZ_BMHK01000035.1"/>
</dbReference>
<name>A0A916TVW3_9SPHN</name>
<feature type="transmembrane region" description="Helical" evidence="5">
    <location>
        <begin position="31"/>
        <end position="52"/>
    </location>
</feature>
<dbReference type="PANTHER" id="PTHR23508">
    <property type="entry name" value="CARBOXYLIC ACID TRANSPORTER PROTEIN HOMOLOG"/>
    <property type="match status" value="1"/>
</dbReference>
<reference evidence="7" key="1">
    <citation type="journal article" date="2014" name="Int. J. Syst. Evol. Microbiol.">
        <title>Complete genome sequence of Corynebacterium casei LMG S-19264T (=DSM 44701T), isolated from a smear-ripened cheese.</title>
        <authorList>
            <consortium name="US DOE Joint Genome Institute (JGI-PGF)"/>
            <person name="Walter F."/>
            <person name="Albersmeier A."/>
            <person name="Kalinowski J."/>
            <person name="Ruckert C."/>
        </authorList>
    </citation>
    <scope>NUCLEOTIDE SEQUENCE</scope>
    <source>
        <strain evidence="7">CGMCC 1.15095</strain>
    </source>
</reference>
<feature type="transmembrane region" description="Helical" evidence="5">
    <location>
        <begin position="266"/>
        <end position="287"/>
    </location>
</feature>
<dbReference type="PROSITE" id="PS00216">
    <property type="entry name" value="SUGAR_TRANSPORT_1"/>
    <property type="match status" value="1"/>
</dbReference>
<dbReference type="InterPro" id="IPR020846">
    <property type="entry name" value="MFS_dom"/>
</dbReference>
<feature type="transmembrane region" description="Helical" evidence="5">
    <location>
        <begin position="96"/>
        <end position="115"/>
    </location>
</feature>
<keyword evidence="2 5" id="KW-0812">Transmembrane</keyword>
<evidence type="ECO:0000256" key="3">
    <source>
        <dbReference type="ARBA" id="ARBA00022989"/>
    </source>
</evidence>
<feature type="transmembrane region" description="Helical" evidence="5">
    <location>
        <begin position="354"/>
        <end position="377"/>
    </location>
</feature>
<dbReference type="Pfam" id="PF07690">
    <property type="entry name" value="MFS_1"/>
    <property type="match status" value="1"/>
</dbReference>
<comment type="caution">
    <text evidence="7">The sequence shown here is derived from an EMBL/GenBank/DDBJ whole genome shotgun (WGS) entry which is preliminary data.</text>
</comment>
<feature type="transmembrane region" description="Helical" evidence="5">
    <location>
        <begin position="299"/>
        <end position="320"/>
    </location>
</feature>
<feature type="transmembrane region" description="Helical" evidence="5">
    <location>
        <begin position="389"/>
        <end position="411"/>
    </location>
</feature>
<accession>A0A916TVW3</accession>
<feature type="transmembrane region" description="Helical" evidence="5">
    <location>
        <begin position="417"/>
        <end position="436"/>
    </location>
</feature>
<evidence type="ECO:0000256" key="1">
    <source>
        <dbReference type="ARBA" id="ARBA00004141"/>
    </source>
</evidence>
<evidence type="ECO:0000256" key="2">
    <source>
        <dbReference type="ARBA" id="ARBA00022692"/>
    </source>
</evidence>
<reference evidence="7" key="2">
    <citation type="submission" date="2020-09" db="EMBL/GenBank/DDBJ databases">
        <authorList>
            <person name="Sun Q."/>
            <person name="Zhou Y."/>
        </authorList>
    </citation>
    <scope>NUCLEOTIDE SEQUENCE</scope>
    <source>
        <strain evidence="7">CGMCC 1.15095</strain>
    </source>
</reference>
<organism evidence="7 8">
    <name type="scientific">Novosphingobium endophyticum</name>
    <dbReference type="NCBI Taxonomy" id="1955250"/>
    <lineage>
        <taxon>Bacteria</taxon>
        <taxon>Pseudomonadati</taxon>
        <taxon>Pseudomonadota</taxon>
        <taxon>Alphaproteobacteria</taxon>
        <taxon>Sphingomonadales</taxon>
        <taxon>Sphingomonadaceae</taxon>
        <taxon>Novosphingobium</taxon>
    </lineage>
</organism>
<dbReference type="InterPro" id="IPR036259">
    <property type="entry name" value="MFS_trans_sf"/>
</dbReference>
<evidence type="ECO:0000313" key="8">
    <source>
        <dbReference type="Proteomes" id="UP000608154"/>
    </source>
</evidence>
<dbReference type="SUPFAM" id="SSF103473">
    <property type="entry name" value="MFS general substrate transporter"/>
    <property type="match status" value="1"/>
</dbReference>
<proteinExistence type="predicted"/>
<dbReference type="AlphaFoldDB" id="A0A916TVW3"/>
<feature type="transmembrane region" description="Helical" evidence="5">
    <location>
        <begin position="64"/>
        <end position="84"/>
    </location>
</feature>
<dbReference type="Gene3D" id="1.20.1250.20">
    <property type="entry name" value="MFS general substrate transporter like domains"/>
    <property type="match status" value="2"/>
</dbReference>
<evidence type="ECO:0000256" key="4">
    <source>
        <dbReference type="ARBA" id="ARBA00023136"/>
    </source>
</evidence>